<sequence length="468" mass="52339">MSLSMSSDLLETVVSDDSDEVIRCAVLQGLDVYLDIESEVSGEISILRDILLLLGASVSSVLREGITHVVSNDCRMENCVNALHLKPHPLIVSSLWVLECNKRGMHVSEAPYMLCSLKEELELADGRMAKELLENRVKRSNKVMIRRRTERTMVEHVEKDMEQLSMAFQDIHLKPVAVRTKSTTLNDLQLMPSPPELGYRRKRVTHNIVASALSEISKKNLRQTIRKLGVYGYGRKVDERTKVLVADDEGTPTPNLLRALVLGVKIVRVEWVRDSAEKGCWLHVTSSYCVERWLPIYRRRGRRGLKRLLCSSCVFFASTGCSLPQETLKFLIAHAGGKVTNRISEADVVITHSRHRSDVSKIVTRRKPATAVVAQWLTDSILKGAMRPFDQYELELPYSTSSAISSRDSSFCCPASSNVEGEACSTVTLPKGSALSCVKTKSFSSAHLLNDDEFAVRYHTISSFSQTL</sequence>
<dbReference type="SUPFAM" id="SSF52113">
    <property type="entry name" value="BRCT domain"/>
    <property type="match status" value="3"/>
</dbReference>
<reference evidence="3 4" key="1">
    <citation type="submission" date="2022-11" db="UniProtKB">
        <authorList>
            <consortium name="WormBaseParasite"/>
        </authorList>
    </citation>
    <scope>IDENTIFICATION</scope>
</reference>
<dbReference type="SMART" id="SM00292">
    <property type="entry name" value="BRCT"/>
    <property type="match status" value="3"/>
</dbReference>
<feature type="domain" description="BRCT" evidence="1">
    <location>
        <begin position="304"/>
        <end position="394"/>
    </location>
</feature>
<dbReference type="PROSITE" id="PS50172">
    <property type="entry name" value="BRCT"/>
    <property type="match status" value="3"/>
</dbReference>
<accession>A0A914ZZU5</accession>
<dbReference type="WBParaSite" id="PgB24X_g001_t01">
    <property type="protein sequence ID" value="PgB24X_g001_t01"/>
    <property type="gene ID" value="PgB24X_g001"/>
</dbReference>
<evidence type="ECO:0000313" key="3">
    <source>
        <dbReference type="WBParaSite" id="PgB24X_g001_t01"/>
    </source>
</evidence>
<protein>
    <submittedName>
        <fullName evidence="3 4">BRCT domain-containing protein</fullName>
    </submittedName>
</protein>
<evidence type="ECO:0000313" key="4">
    <source>
        <dbReference type="WBParaSite" id="PgB24X_g001_t04"/>
    </source>
</evidence>
<dbReference type="WBParaSite" id="PgB24X_g001_t04">
    <property type="protein sequence ID" value="PgB24X_g001_t04"/>
    <property type="gene ID" value="PgB24X_g001"/>
</dbReference>
<evidence type="ECO:0000259" key="1">
    <source>
        <dbReference type="PROSITE" id="PS50172"/>
    </source>
</evidence>
<dbReference type="InterPro" id="IPR001357">
    <property type="entry name" value="BRCT_dom"/>
</dbReference>
<dbReference type="InterPro" id="IPR022047">
    <property type="entry name" value="Microcephalin-like"/>
</dbReference>
<feature type="domain" description="BRCT" evidence="1">
    <location>
        <begin position="22"/>
        <end position="114"/>
    </location>
</feature>
<dbReference type="GO" id="GO:0000278">
    <property type="term" value="P:mitotic cell cycle"/>
    <property type="evidence" value="ECO:0007669"/>
    <property type="project" value="TreeGrafter"/>
</dbReference>
<keyword evidence="2" id="KW-1185">Reference proteome</keyword>
<dbReference type="Proteomes" id="UP000887569">
    <property type="component" value="Unplaced"/>
</dbReference>
<feature type="domain" description="BRCT" evidence="1">
    <location>
        <begin position="208"/>
        <end position="279"/>
    </location>
</feature>
<dbReference type="Gene3D" id="3.40.50.10190">
    <property type="entry name" value="BRCT domain"/>
    <property type="match status" value="3"/>
</dbReference>
<dbReference type="AlphaFoldDB" id="A0A914ZZU5"/>
<dbReference type="PANTHER" id="PTHR14625">
    <property type="entry name" value="MICROCEPHALIN"/>
    <property type="match status" value="1"/>
</dbReference>
<name>A0A914ZZU5_PARUN</name>
<proteinExistence type="predicted"/>
<dbReference type="Pfam" id="PF16589">
    <property type="entry name" value="BRCT_2"/>
    <property type="match status" value="1"/>
</dbReference>
<evidence type="ECO:0000313" key="2">
    <source>
        <dbReference type="Proteomes" id="UP000887569"/>
    </source>
</evidence>
<dbReference type="PANTHER" id="PTHR14625:SF3">
    <property type="entry name" value="MICROCEPHALIN"/>
    <property type="match status" value="1"/>
</dbReference>
<dbReference type="InterPro" id="IPR036420">
    <property type="entry name" value="BRCT_dom_sf"/>
</dbReference>
<organism evidence="2 3">
    <name type="scientific">Parascaris univalens</name>
    <name type="common">Nematode worm</name>
    <dbReference type="NCBI Taxonomy" id="6257"/>
    <lineage>
        <taxon>Eukaryota</taxon>
        <taxon>Metazoa</taxon>
        <taxon>Ecdysozoa</taxon>
        <taxon>Nematoda</taxon>
        <taxon>Chromadorea</taxon>
        <taxon>Rhabditida</taxon>
        <taxon>Spirurina</taxon>
        <taxon>Ascaridomorpha</taxon>
        <taxon>Ascaridoidea</taxon>
        <taxon>Ascarididae</taxon>
        <taxon>Parascaris</taxon>
    </lineage>
</organism>